<proteinExistence type="predicted"/>
<keyword evidence="2" id="KW-1185">Reference proteome</keyword>
<dbReference type="RefSeq" id="WP_338889120.1">
    <property type="nucleotide sequence ID" value="NZ_CP147846.1"/>
</dbReference>
<sequence>MTNSLHRWLDPAGRLSQVIVVVAIVVEIVPCRTSTPRGTH</sequence>
<dbReference type="Proteomes" id="UP001432000">
    <property type="component" value="Chromosome"/>
</dbReference>
<evidence type="ECO:0000313" key="2">
    <source>
        <dbReference type="Proteomes" id="UP001432000"/>
    </source>
</evidence>
<accession>A0ABZ2PHS7</accession>
<name>A0ABZ2PHS7_9NOCA</name>
<reference evidence="1 2" key="1">
    <citation type="submission" date="2024-03" db="EMBL/GenBank/DDBJ databases">
        <title>Natural products discovery in diverse microorganisms through a two-stage MS feature dereplication strategy.</title>
        <authorList>
            <person name="Zhang R."/>
        </authorList>
    </citation>
    <scope>NUCLEOTIDE SEQUENCE [LARGE SCALE GENOMIC DNA]</scope>
    <source>
        <strain evidence="1 2">18930</strain>
    </source>
</reference>
<organism evidence="1 2">
    <name type="scientific">Rhodococcus sovatensis</name>
    <dbReference type="NCBI Taxonomy" id="1805840"/>
    <lineage>
        <taxon>Bacteria</taxon>
        <taxon>Bacillati</taxon>
        <taxon>Actinomycetota</taxon>
        <taxon>Actinomycetes</taxon>
        <taxon>Mycobacteriales</taxon>
        <taxon>Nocardiaceae</taxon>
        <taxon>Rhodococcus</taxon>
    </lineage>
</organism>
<dbReference type="EMBL" id="CP147846">
    <property type="protein sequence ID" value="WXG68730.1"/>
    <property type="molecule type" value="Genomic_DNA"/>
</dbReference>
<protein>
    <submittedName>
        <fullName evidence="1">Uncharacterized protein</fullName>
    </submittedName>
</protein>
<gene>
    <name evidence="1" type="ORF">WDS16_26700</name>
</gene>
<evidence type="ECO:0000313" key="1">
    <source>
        <dbReference type="EMBL" id="WXG68730.1"/>
    </source>
</evidence>